<name>A0AAF3FGJ5_9BILA</name>
<dbReference type="GO" id="GO:0120330">
    <property type="term" value="C:rixosome complex"/>
    <property type="evidence" value="ECO:0007669"/>
    <property type="project" value="TreeGrafter"/>
</dbReference>
<reference evidence="5" key="1">
    <citation type="submission" date="2024-02" db="UniProtKB">
        <authorList>
            <consortium name="WormBaseParasite"/>
        </authorList>
    </citation>
    <scope>IDENTIFICATION</scope>
</reference>
<accession>A0AAF3FGJ5</accession>
<dbReference type="Pfam" id="PF00400">
    <property type="entry name" value="WD40"/>
    <property type="match status" value="1"/>
</dbReference>
<dbReference type="InterPro" id="IPR001680">
    <property type="entry name" value="WD40_rpt"/>
</dbReference>
<evidence type="ECO:0000313" key="4">
    <source>
        <dbReference type="Proteomes" id="UP000887575"/>
    </source>
</evidence>
<dbReference type="PROSITE" id="PS50294">
    <property type="entry name" value="WD_REPEATS_REGION"/>
    <property type="match status" value="1"/>
</dbReference>
<dbReference type="InterPro" id="IPR045227">
    <property type="entry name" value="WDR18/Ipi3/RID3"/>
</dbReference>
<proteinExistence type="predicted"/>
<dbReference type="InterPro" id="IPR036322">
    <property type="entry name" value="WD40_repeat_dom_sf"/>
</dbReference>
<dbReference type="PROSITE" id="PS50082">
    <property type="entry name" value="WD_REPEATS_2"/>
    <property type="match status" value="1"/>
</dbReference>
<dbReference type="GO" id="GO:0006364">
    <property type="term" value="P:rRNA processing"/>
    <property type="evidence" value="ECO:0007669"/>
    <property type="project" value="TreeGrafter"/>
</dbReference>
<evidence type="ECO:0000256" key="3">
    <source>
        <dbReference type="PROSITE-ProRule" id="PRU00221"/>
    </source>
</evidence>
<feature type="repeat" description="WD" evidence="3">
    <location>
        <begin position="102"/>
        <end position="133"/>
    </location>
</feature>
<keyword evidence="4" id="KW-1185">Reference proteome</keyword>
<dbReference type="AlphaFoldDB" id="A0AAF3FGJ5"/>
<dbReference type="PANTHER" id="PTHR18763:SF0">
    <property type="entry name" value="WD REPEAT-CONTAINING PROTEIN 18"/>
    <property type="match status" value="1"/>
</dbReference>
<dbReference type="Gene3D" id="2.130.10.10">
    <property type="entry name" value="YVTN repeat-like/Quinoprotein amine dehydrogenase"/>
    <property type="match status" value="1"/>
</dbReference>
<dbReference type="Proteomes" id="UP000887575">
    <property type="component" value="Unassembled WGS sequence"/>
</dbReference>
<evidence type="ECO:0000256" key="2">
    <source>
        <dbReference type="ARBA" id="ARBA00022737"/>
    </source>
</evidence>
<evidence type="ECO:0000313" key="5">
    <source>
        <dbReference type="WBParaSite" id="MBELARI_LOCUS6191"/>
    </source>
</evidence>
<dbReference type="PANTHER" id="PTHR18763">
    <property type="entry name" value="WD-REPEAT PROTEIN 18"/>
    <property type="match status" value="1"/>
</dbReference>
<dbReference type="SMART" id="SM00320">
    <property type="entry name" value="WD40"/>
    <property type="match status" value="2"/>
</dbReference>
<dbReference type="GO" id="GO:0006261">
    <property type="term" value="P:DNA-templated DNA replication"/>
    <property type="evidence" value="ECO:0007669"/>
    <property type="project" value="TreeGrafter"/>
</dbReference>
<keyword evidence="2" id="KW-0677">Repeat</keyword>
<organism evidence="4 5">
    <name type="scientific">Mesorhabditis belari</name>
    <dbReference type="NCBI Taxonomy" id="2138241"/>
    <lineage>
        <taxon>Eukaryota</taxon>
        <taxon>Metazoa</taxon>
        <taxon>Ecdysozoa</taxon>
        <taxon>Nematoda</taxon>
        <taxon>Chromadorea</taxon>
        <taxon>Rhabditida</taxon>
        <taxon>Rhabditina</taxon>
        <taxon>Rhabditomorpha</taxon>
        <taxon>Rhabditoidea</taxon>
        <taxon>Rhabditidae</taxon>
        <taxon>Mesorhabditinae</taxon>
        <taxon>Mesorhabditis</taxon>
    </lineage>
</organism>
<keyword evidence="1 3" id="KW-0853">WD repeat</keyword>
<dbReference type="InterPro" id="IPR015943">
    <property type="entry name" value="WD40/YVTN_repeat-like_dom_sf"/>
</dbReference>
<protein>
    <submittedName>
        <fullName evidence="5">Uncharacterized protein</fullName>
    </submittedName>
</protein>
<dbReference type="WBParaSite" id="MBELARI_LOCUS6191">
    <property type="protein sequence ID" value="MBELARI_LOCUS6191"/>
    <property type="gene ID" value="MBELARI_LOCUS6191"/>
</dbReference>
<dbReference type="GO" id="GO:0005656">
    <property type="term" value="C:nuclear pre-replicative complex"/>
    <property type="evidence" value="ECO:0007669"/>
    <property type="project" value="TreeGrafter"/>
</dbReference>
<sequence>MSINPWTGISSWTYKGTELQNGTVGSAKPIGVDGKHFLVNVNERPIIHIKGLHPKDRYHSMAYLPEPATTFVTSKDGLLLFVAIKTRVYVWMLTSGYLVASFDAHYQSISDMAISNDSSLLITASLDGSIHVYLVADIVNLDRQSTIYPVRKTKAHSLAISSIAVSCGGSPRILSVGMDHVAFLHSISMDACLLKISAERPLTACAIDKAETRVFLGTDRGRIAQVNLYGIGNRQEILIQTTSDNDTIPIFAGHSCEISMIDELCVVNGRVVDDQPKWCKISKECIDDTLKNLKHKDPNSELETNDSQMHSLFEDGGDDEVERLRREVVRLQRANQGLYNFSVNLVLNRNNDDTEDEEEE</sequence>
<dbReference type="SUPFAM" id="SSF50978">
    <property type="entry name" value="WD40 repeat-like"/>
    <property type="match status" value="1"/>
</dbReference>
<evidence type="ECO:0000256" key="1">
    <source>
        <dbReference type="ARBA" id="ARBA00022574"/>
    </source>
</evidence>